<evidence type="ECO:0000256" key="3">
    <source>
        <dbReference type="ARBA" id="ARBA00022448"/>
    </source>
</evidence>
<feature type="transmembrane region" description="Helical" evidence="14">
    <location>
        <begin position="273"/>
        <end position="293"/>
    </location>
</feature>
<dbReference type="Pfam" id="PF07690">
    <property type="entry name" value="MFS_1"/>
    <property type="match status" value="1"/>
</dbReference>
<dbReference type="GO" id="GO:0015293">
    <property type="term" value="F:symporter activity"/>
    <property type="evidence" value="ECO:0007669"/>
    <property type="project" value="UniProtKB-KW"/>
</dbReference>
<comment type="similarity">
    <text evidence="2">Belongs to the major facilitator superfamily. Sodium/anion cotransporter family.</text>
</comment>
<dbReference type="Ensembl" id="ENSEAST00005008084.2">
    <property type="protein sequence ID" value="ENSEASP00005007409.2"/>
    <property type="gene ID" value="ENSEASG00005005398.2"/>
</dbReference>
<keyword evidence="6" id="KW-0769">Symport</keyword>
<keyword evidence="3" id="KW-0813">Transport</keyword>
<evidence type="ECO:0000256" key="2">
    <source>
        <dbReference type="ARBA" id="ARBA00008586"/>
    </source>
</evidence>
<evidence type="ECO:0000256" key="14">
    <source>
        <dbReference type="SAM" id="Phobius"/>
    </source>
</evidence>
<dbReference type="GO" id="GO:0006814">
    <property type="term" value="P:sodium ion transport"/>
    <property type="evidence" value="ECO:0007669"/>
    <property type="project" value="UniProtKB-KW"/>
</dbReference>
<evidence type="ECO:0000256" key="7">
    <source>
        <dbReference type="ARBA" id="ARBA00022989"/>
    </source>
</evidence>
<evidence type="ECO:0000256" key="5">
    <source>
        <dbReference type="ARBA" id="ARBA00022692"/>
    </source>
</evidence>
<evidence type="ECO:0000313" key="16">
    <source>
        <dbReference type="Ensembl" id="ENSEASP00005007409.2"/>
    </source>
</evidence>
<feature type="transmembrane region" description="Helical" evidence="14">
    <location>
        <begin position="188"/>
        <end position="209"/>
    </location>
</feature>
<evidence type="ECO:0000256" key="12">
    <source>
        <dbReference type="ARBA" id="ARBA00023201"/>
    </source>
</evidence>
<sequence>PSFCSFRYGLSLLLHACNVLIMSQRMCVSLTMVVMVNRTDPHGLPNTSTEELLDNIKNPVYNWSPDFQGIIFSSIFYGSVIFQIPAGYLSGIYSVKKMVGSTLFVSSLINLFIPLAAQVGETLVIVCRVAQGVAQGTVAAAQQVIWIKWAPPLERGRLTSISISGFMLGPFITLIATGFICKSLGWPMVFYILGACGCTLSLLWFVLFYDDPKDHPCMSISEKEYITSFHVQQNGLLSALPHLFAWIFGILAGQMADFLLSRNIFSILNIRKLFIMLGLLLPALFCVCLLYLSSSFYGTIIFLILACATGSFTMVTVIVNTLEIAPRYCGFLNGFILVIGTIAGIISSTLTGIILNQDPESSWFKIFFLIAGINVIGVIFYLIFAKAEIQDWAKEKQHTRL</sequence>
<proteinExistence type="inferred from homology"/>
<dbReference type="Proteomes" id="UP000694387">
    <property type="component" value="Chromosome 8"/>
</dbReference>
<dbReference type="Gene3D" id="1.20.1250.20">
    <property type="entry name" value="MFS general substrate transporter like domains"/>
    <property type="match status" value="2"/>
</dbReference>
<dbReference type="AlphaFoldDB" id="A0A8C4LFW2"/>
<dbReference type="GO" id="GO:0006820">
    <property type="term" value="P:monoatomic anion transport"/>
    <property type="evidence" value="ECO:0007669"/>
    <property type="project" value="TreeGrafter"/>
</dbReference>
<dbReference type="FunFam" id="1.20.1250.20:FF:000003">
    <property type="entry name" value="Solute carrier family 17 member 3"/>
    <property type="match status" value="1"/>
</dbReference>
<evidence type="ECO:0000313" key="17">
    <source>
        <dbReference type="Proteomes" id="UP000694387"/>
    </source>
</evidence>
<dbReference type="GeneTree" id="ENSGT00940000162346"/>
<dbReference type="GO" id="GO:0015747">
    <property type="term" value="P:urate transport"/>
    <property type="evidence" value="ECO:0007669"/>
    <property type="project" value="TreeGrafter"/>
</dbReference>
<keyword evidence="8" id="KW-0915">Sodium</keyword>
<dbReference type="PROSITE" id="PS50850">
    <property type="entry name" value="MFS"/>
    <property type="match status" value="1"/>
</dbReference>
<comment type="catalytic activity">
    <reaction evidence="13">
        <text>3 Na(+)(out) + phosphate(out) = 3 Na(+)(in) + phosphate(in)</text>
        <dbReference type="Rhea" id="RHEA:71255"/>
        <dbReference type="ChEBI" id="CHEBI:29101"/>
        <dbReference type="ChEBI" id="CHEBI:43474"/>
    </reaction>
</comment>
<keyword evidence="17" id="KW-1185">Reference proteome</keyword>
<evidence type="ECO:0000256" key="4">
    <source>
        <dbReference type="ARBA" id="ARBA00022475"/>
    </source>
</evidence>
<evidence type="ECO:0000256" key="9">
    <source>
        <dbReference type="ARBA" id="ARBA00023065"/>
    </source>
</evidence>
<accession>A0A8C4LFW2</accession>
<feature type="domain" description="Major facilitator superfamily (MFS) profile" evidence="15">
    <location>
        <begin position="26"/>
        <end position="401"/>
    </location>
</feature>
<dbReference type="PANTHER" id="PTHR11662:SF26">
    <property type="entry name" value="SODIUM-DEPENDENT PHOSPHATE TRANSPORT PROTEIN 1"/>
    <property type="match status" value="1"/>
</dbReference>
<dbReference type="InterPro" id="IPR036259">
    <property type="entry name" value="MFS_trans_sf"/>
</dbReference>
<keyword evidence="9" id="KW-0406">Ion transport</keyword>
<dbReference type="InterPro" id="IPR050382">
    <property type="entry name" value="MFS_Na/Anion_cotransporter"/>
</dbReference>
<evidence type="ECO:0000256" key="13">
    <source>
        <dbReference type="ARBA" id="ARBA00035839"/>
    </source>
</evidence>
<feature type="transmembrane region" description="Helical" evidence="14">
    <location>
        <begin position="98"/>
        <end position="117"/>
    </location>
</feature>
<keyword evidence="10 14" id="KW-0472">Membrane</keyword>
<dbReference type="InterPro" id="IPR011701">
    <property type="entry name" value="MFS"/>
</dbReference>
<evidence type="ECO:0000256" key="11">
    <source>
        <dbReference type="ARBA" id="ARBA00023180"/>
    </source>
</evidence>
<feature type="transmembrane region" description="Helical" evidence="14">
    <location>
        <begin position="299"/>
        <end position="319"/>
    </location>
</feature>
<dbReference type="SUPFAM" id="SSF103473">
    <property type="entry name" value="MFS general substrate transporter"/>
    <property type="match status" value="1"/>
</dbReference>
<comment type="subcellular location">
    <subcellularLocation>
        <location evidence="1">Apical cell membrane</location>
        <topology evidence="1">Multi-pass membrane protein</topology>
    </subcellularLocation>
</comment>
<reference evidence="16" key="3">
    <citation type="submission" date="2025-09" db="UniProtKB">
        <authorList>
            <consortium name="Ensembl"/>
        </authorList>
    </citation>
    <scope>IDENTIFICATION</scope>
</reference>
<name>A0A8C4LFW2_EQUAS</name>
<feature type="transmembrane region" description="Helical" evidence="14">
    <location>
        <begin position="67"/>
        <end position="86"/>
    </location>
</feature>
<reference evidence="16" key="2">
    <citation type="submission" date="2025-08" db="UniProtKB">
        <authorList>
            <consortium name="Ensembl"/>
        </authorList>
    </citation>
    <scope>IDENTIFICATION</scope>
</reference>
<evidence type="ECO:0000256" key="8">
    <source>
        <dbReference type="ARBA" id="ARBA00023053"/>
    </source>
</evidence>
<evidence type="ECO:0000256" key="10">
    <source>
        <dbReference type="ARBA" id="ARBA00023136"/>
    </source>
</evidence>
<organism evidence="16 17">
    <name type="scientific">Equus asinus</name>
    <name type="common">Donkey</name>
    <name type="synonym">Equus africanus asinus</name>
    <dbReference type="NCBI Taxonomy" id="9793"/>
    <lineage>
        <taxon>Eukaryota</taxon>
        <taxon>Metazoa</taxon>
        <taxon>Chordata</taxon>
        <taxon>Craniata</taxon>
        <taxon>Vertebrata</taxon>
        <taxon>Euteleostomi</taxon>
        <taxon>Mammalia</taxon>
        <taxon>Eutheria</taxon>
        <taxon>Laurasiatheria</taxon>
        <taxon>Perissodactyla</taxon>
        <taxon>Equidae</taxon>
        <taxon>Equus</taxon>
    </lineage>
</organism>
<keyword evidence="4" id="KW-1003">Cell membrane</keyword>
<dbReference type="FunFam" id="1.20.1250.20:FF:000060">
    <property type="entry name" value="Solute carrier family 17 member 3"/>
    <property type="match status" value="1"/>
</dbReference>
<evidence type="ECO:0000256" key="6">
    <source>
        <dbReference type="ARBA" id="ARBA00022847"/>
    </source>
</evidence>
<dbReference type="InterPro" id="IPR020846">
    <property type="entry name" value="MFS_dom"/>
</dbReference>
<reference evidence="16 17" key="1">
    <citation type="journal article" date="2020" name="Nat. Commun.">
        <title>Donkey genomes provide new insights into domestication and selection for coat color.</title>
        <authorList>
            <person name="Wang"/>
            <person name="C."/>
            <person name="Li"/>
            <person name="H."/>
            <person name="Guo"/>
            <person name="Y."/>
            <person name="Huang"/>
            <person name="J."/>
            <person name="Sun"/>
            <person name="Y."/>
            <person name="Min"/>
            <person name="J."/>
            <person name="Wang"/>
            <person name="J."/>
            <person name="Fang"/>
            <person name="X."/>
            <person name="Zhao"/>
            <person name="Z."/>
            <person name="Wang"/>
            <person name="S."/>
            <person name="Zhang"/>
            <person name="Y."/>
            <person name="Liu"/>
            <person name="Q."/>
            <person name="Jiang"/>
            <person name="Q."/>
            <person name="Wang"/>
            <person name="X."/>
            <person name="Guo"/>
            <person name="Y."/>
            <person name="Yang"/>
            <person name="C."/>
            <person name="Wang"/>
            <person name="Y."/>
            <person name="Tian"/>
            <person name="F."/>
            <person name="Zhuang"/>
            <person name="G."/>
            <person name="Fan"/>
            <person name="Y."/>
            <person name="Gao"/>
            <person name="Q."/>
            <person name="Li"/>
            <person name="Y."/>
            <person name="Ju"/>
            <person name="Z."/>
            <person name="Li"/>
            <person name="J."/>
            <person name="Li"/>
            <person name="R."/>
            <person name="Hou"/>
            <person name="M."/>
            <person name="Yang"/>
            <person name="G."/>
            <person name="Liu"/>
            <person name="G."/>
            <person name="Liu"/>
            <person name="W."/>
            <person name="Guo"/>
            <person name="J."/>
            <person name="Pan"/>
            <person name="S."/>
            <person name="Fan"/>
            <person name="G."/>
            <person name="Zhang"/>
            <person name="W."/>
            <person name="Zhang"/>
            <person name="R."/>
            <person name="Yu"/>
            <person name="J."/>
            <person name="Zhang"/>
            <person name="X."/>
            <person name="Yin"/>
            <person name="Q."/>
            <person name="Ji"/>
            <person name="C."/>
            <person name="Jin"/>
            <person name="Y."/>
            <person name="Yue"/>
            <person name="G."/>
            <person name="Liu"/>
            <person name="M."/>
            <person name="Xu"/>
            <person name="J."/>
            <person name="Liu"/>
            <person name="S."/>
            <person name="Jordana"/>
            <person name="J."/>
            <person name="Noce"/>
            <person name="A."/>
            <person name="Amills"/>
            <person name="M."/>
            <person name="Wu"/>
            <person name="D.D."/>
            <person name="Li"/>
            <person name="S."/>
            <person name="Zhou"/>
            <person name="X. and Zhong"/>
            <person name="J."/>
        </authorList>
    </citation>
    <scope>NUCLEOTIDE SEQUENCE [LARGE SCALE GENOMIC DNA]</scope>
</reference>
<dbReference type="PANTHER" id="PTHR11662">
    <property type="entry name" value="SOLUTE CARRIER FAMILY 17"/>
    <property type="match status" value="1"/>
</dbReference>
<feature type="transmembrane region" description="Helical" evidence="14">
    <location>
        <begin position="161"/>
        <end position="181"/>
    </location>
</feature>
<evidence type="ECO:0000256" key="1">
    <source>
        <dbReference type="ARBA" id="ARBA00004424"/>
    </source>
</evidence>
<keyword evidence="7 14" id="KW-1133">Transmembrane helix</keyword>
<evidence type="ECO:0000259" key="15">
    <source>
        <dbReference type="PROSITE" id="PS50850"/>
    </source>
</evidence>
<keyword evidence="12" id="KW-0739">Sodium transport</keyword>
<protein>
    <submittedName>
        <fullName evidence="16">Solute carrier family 17 member 1</fullName>
    </submittedName>
</protein>
<keyword evidence="11" id="KW-0325">Glycoprotein</keyword>
<feature type="transmembrane region" description="Helical" evidence="14">
    <location>
        <begin position="243"/>
        <end position="261"/>
    </location>
</feature>
<feature type="transmembrane region" description="Helical" evidence="14">
    <location>
        <begin position="331"/>
        <end position="354"/>
    </location>
</feature>
<keyword evidence="5 14" id="KW-0812">Transmembrane</keyword>
<dbReference type="GO" id="GO:0044341">
    <property type="term" value="P:sodium-dependent phosphate transport"/>
    <property type="evidence" value="ECO:0007669"/>
    <property type="project" value="TreeGrafter"/>
</dbReference>
<feature type="transmembrane region" description="Helical" evidence="14">
    <location>
        <begin position="12"/>
        <end position="36"/>
    </location>
</feature>
<dbReference type="GO" id="GO:0016324">
    <property type="term" value="C:apical plasma membrane"/>
    <property type="evidence" value="ECO:0007669"/>
    <property type="project" value="UniProtKB-SubCell"/>
</dbReference>
<feature type="transmembrane region" description="Helical" evidence="14">
    <location>
        <begin position="366"/>
        <end position="384"/>
    </location>
</feature>
<gene>
    <name evidence="16" type="primary">SLC17A1</name>
</gene>